<feature type="region of interest" description="Disordered" evidence="1">
    <location>
        <begin position="1"/>
        <end position="41"/>
    </location>
</feature>
<feature type="non-terminal residue" evidence="2">
    <location>
        <position position="41"/>
    </location>
</feature>
<dbReference type="AlphaFoldDB" id="A0A6J4J7E0"/>
<feature type="compositionally biased region" description="Low complexity" evidence="1">
    <location>
        <begin position="7"/>
        <end position="21"/>
    </location>
</feature>
<organism evidence="2">
    <name type="scientific">uncultured Acetobacteraceae bacterium</name>
    <dbReference type="NCBI Taxonomy" id="169975"/>
    <lineage>
        <taxon>Bacteria</taxon>
        <taxon>Pseudomonadati</taxon>
        <taxon>Pseudomonadota</taxon>
        <taxon>Alphaproteobacteria</taxon>
        <taxon>Acetobacterales</taxon>
        <taxon>Acetobacteraceae</taxon>
        <taxon>environmental samples</taxon>
    </lineage>
</organism>
<gene>
    <name evidence="2" type="ORF">AVDCRST_MAG04-3178</name>
</gene>
<proteinExistence type="predicted"/>
<feature type="compositionally biased region" description="Polar residues" evidence="1">
    <location>
        <begin position="24"/>
        <end position="41"/>
    </location>
</feature>
<reference evidence="2" key="1">
    <citation type="submission" date="2020-02" db="EMBL/GenBank/DDBJ databases">
        <authorList>
            <person name="Meier V. D."/>
        </authorList>
    </citation>
    <scope>NUCLEOTIDE SEQUENCE</scope>
    <source>
        <strain evidence="2">AVDCRST_MAG04</strain>
    </source>
</reference>
<feature type="non-terminal residue" evidence="2">
    <location>
        <position position="1"/>
    </location>
</feature>
<accession>A0A6J4J7E0</accession>
<name>A0A6J4J7E0_9PROT</name>
<protein>
    <submittedName>
        <fullName evidence="2">Uncharacterized protein</fullName>
    </submittedName>
</protein>
<dbReference type="EMBL" id="CADCTL010000229">
    <property type="protein sequence ID" value="CAA9272501.1"/>
    <property type="molecule type" value="Genomic_DNA"/>
</dbReference>
<evidence type="ECO:0000256" key="1">
    <source>
        <dbReference type="SAM" id="MobiDB-lite"/>
    </source>
</evidence>
<evidence type="ECO:0000313" key="2">
    <source>
        <dbReference type="EMBL" id="CAA9272501.1"/>
    </source>
</evidence>
<sequence>GRRRGTTARPSSSSTRPCAPAGSGTRTTRFSRGASATWSAN</sequence>